<evidence type="ECO:0000259" key="4">
    <source>
        <dbReference type="PROSITE" id="PS50011"/>
    </source>
</evidence>
<dbReference type="Pfam" id="PF07714">
    <property type="entry name" value="PK_Tyr_Ser-Thr"/>
    <property type="match status" value="1"/>
</dbReference>
<reference evidence="5 6" key="1">
    <citation type="journal article" date="2016" name="DNA Res.">
        <title>The draft genome of MD-2 pineapple using hybrid error correction of long reads.</title>
        <authorList>
            <person name="Redwan R.M."/>
            <person name="Saidin A."/>
            <person name="Kumar S.V."/>
        </authorList>
    </citation>
    <scope>NUCLEOTIDE SEQUENCE [LARGE SCALE GENOMIC DNA]</scope>
    <source>
        <strain evidence="6">cv. MD2</strain>
        <tissue evidence="5">Leaf</tissue>
    </source>
</reference>
<evidence type="ECO:0000256" key="2">
    <source>
        <dbReference type="ARBA" id="ARBA00012483"/>
    </source>
</evidence>
<dbReference type="GO" id="GO:0061630">
    <property type="term" value="F:ubiquitin protein ligase activity"/>
    <property type="evidence" value="ECO:0007669"/>
    <property type="project" value="UniProtKB-EC"/>
</dbReference>
<dbReference type="PANTHER" id="PTHR45647">
    <property type="entry name" value="OS02G0152300 PROTEIN"/>
    <property type="match status" value="1"/>
</dbReference>
<dbReference type="EC" id="2.3.2.27" evidence="2"/>
<dbReference type="GO" id="GO:0004672">
    <property type="term" value="F:protein kinase activity"/>
    <property type="evidence" value="ECO:0007669"/>
    <property type="project" value="InterPro"/>
</dbReference>
<accession>A0A199VVT0</accession>
<dbReference type="InterPro" id="IPR001245">
    <property type="entry name" value="Ser-Thr/Tyr_kinase_cat_dom"/>
</dbReference>
<evidence type="ECO:0000313" key="6">
    <source>
        <dbReference type="Proteomes" id="UP000092600"/>
    </source>
</evidence>
<organism evidence="5 6">
    <name type="scientific">Ananas comosus</name>
    <name type="common">Pineapple</name>
    <name type="synonym">Ananas ananas</name>
    <dbReference type="NCBI Taxonomy" id="4615"/>
    <lineage>
        <taxon>Eukaryota</taxon>
        <taxon>Viridiplantae</taxon>
        <taxon>Streptophyta</taxon>
        <taxon>Embryophyta</taxon>
        <taxon>Tracheophyta</taxon>
        <taxon>Spermatophyta</taxon>
        <taxon>Magnoliopsida</taxon>
        <taxon>Liliopsida</taxon>
        <taxon>Poales</taxon>
        <taxon>Bromeliaceae</taxon>
        <taxon>Bromelioideae</taxon>
        <taxon>Ananas</taxon>
    </lineage>
</organism>
<comment type="caution">
    <text evidence="5">The sequence shown here is derived from an EMBL/GenBank/DDBJ whole genome shotgun (WGS) entry which is preliminary data.</text>
</comment>
<dbReference type="InterPro" id="IPR011009">
    <property type="entry name" value="Kinase-like_dom_sf"/>
</dbReference>
<proteinExistence type="predicted"/>
<dbReference type="PANTHER" id="PTHR45647:SF18">
    <property type="entry name" value="U-BOX DOMAIN-CONTAINING PROTEIN 33"/>
    <property type="match status" value="1"/>
</dbReference>
<dbReference type="STRING" id="4615.A0A199VVT0"/>
<dbReference type="GO" id="GO:0005524">
    <property type="term" value="F:ATP binding"/>
    <property type="evidence" value="ECO:0007669"/>
    <property type="project" value="InterPro"/>
</dbReference>
<comment type="catalytic activity">
    <reaction evidence="1">
        <text>S-ubiquitinyl-[E2 ubiquitin-conjugating enzyme]-L-cysteine + [acceptor protein]-L-lysine = [E2 ubiquitin-conjugating enzyme]-L-cysteine + N(6)-ubiquitinyl-[acceptor protein]-L-lysine.</text>
        <dbReference type="EC" id="2.3.2.27"/>
    </reaction>
</comment>
<keyword evidence="3" id="KW-0833">Ubl conjugation pathway</keyword>
<dbReference type="InterPro" id="IPR051348">
    <property type="entry name" value="U-box_ubiquitin_ligases"/>
</dbReference>
<protein>
    <recommendedName>
        <fullName evidence="2">RING-type E3 ubiquitin transferase</fullName>
        <ecNumber evidence="2">2.3.2.27</ecNumber>
    </recommendedName>
</protein>
<name>A0A199VVT0_ANACO</name>
<gene>
    <name evidence="5" type="ORF">ACMD2_06743</name>
</gene>
<dbReference type="InterPro" id="IPR000719">
    <property type="entry name" value="Prot_kinase_dom"/>
</dbReference>
<dbReference type="Proteomes" id="UP000092600">
    <property type="component" value="Unassembled WGS sequence"/>
</dbReference>
<dbReference type="PROSITE" id="PS50011">
    <property type="entry name" value="PROTEIN_KINASE_DOM"/>
    <property type="match status" value="1"/>
</dbReference>
<sequence>MGTTGYMDPIFLMTGELTPQSDVYSYGVVTLQLLTGLLELNIAEQVEEGLRRGVARQILDGSAGDWPAVQAEKLLRLALRCCSLERKQRPSLESKEWRTLDILRAMAGKSRKLESTSIKKGAI</sequence>
<dbReference type="Gene3D" id="1.10.510.10">
    <property type="entry name" value="Transferase(Phosphotransferase) domain 1"/>
    <property type="match status" value="1"/>
</dbReference>
<feature type="domain" description="Protein kinase" evidence="4">
    <location>
        <begin position="1"/>
        <end position="103"/>
    </location>
</feature>
<evidence type="ECO:0000256" key="3">
    <source>
        <dbReference type="ARBA" id="ARBA00022786"/>
    </source>
</evidence>
<dbReference type="SUPFAM" id="SSF56112">
    <property type="entry name" value="Protein kinase-like (PK-like)"/>
    <property type="match status" value="1"/>
</dbReference>
<dbReference type="EMBL" id="LSRQ01000732">
    <property type="protein sequence ID" value="OAY81129.1"/>
    <property type="molecule type" value="Genomic_DNA"/>
</dbReference>
<evidence type="ECO:0000256" key="1">
    <source>
        <dbReference type="ARBA" id="ARBA00000900"/>
    </source>
</evidence>
<dbReference type="AlphaFoldDB" id="A0A199VVT0"/>
<evidence type="ECO:0000313" key="5">
    <source>
        <dbReference type="EMBL" id="OAY81129.1"/>
    </source>
</evidence>